<comment type="caution">
    <text evidence="2">The sequence shown here is derived from an EMBL/GenBank/DDBJ whole genome shotgun (WGS) entry which is preliminary data.</text>
</comment>
<keyword evidence="3" id="KW-1185">Reference proteome</keyword>
<dbReference type="AlphaFoldDB" id="A0A5B7CI57"/>
<keyword evidence="1" id="KW-0732">Signal</keyword>
<evidence type="ECO:0000313" key="2">
    <source>
        <dbReference type="EMBL" id="MPC09187.1"/>
    </source>
</evidence>
<feature type="signal peptide" evidence="1">
    <location>
        <begin position="1"/>
        <end position="26"/>
    </location>
</feature>
<evidence type="ECO:0000256" key="1">
    <source>
        <dbReference type="SAM" id="SignalP"/>
    </source>
</evidence>
<evidence type="ECO:0000313" key="3">
    <source>
        <dbReference type="Proteomes" id="UP000324222"/>
    </source>
</evidence>
<protein>
    <recommendedName>
        <fullName evidence="4">Secreted protein</fullName>
    </recommendedName>
</protein>
<evidence type="ECO:0008006" key="4">
    <source>
        <dbReference type="Google" id="ProtNLM"/>
    </source>
</evidence>
<dbReference type="EMBL" id="VSRR010000058">
    <property type="protein sequence ID" value="MPC09187.1"/>
    <property type="molecule type" value="Genomic_DNA"/>
</dbReference>
<name>A0A5B7CI57_PORTR</name>
<reference evidence="2 3" key="1">
    <citation type="submission" date="2019-05" db="EMBL/GenBank/DDBJ databases">
        <title>Another draft genome of Portunus trituberculatus and its Hox gene families provides insights of decapod evolution.</title>
        <authorList>
            <person name="Jeong J.-H."/>
            <person name="Song I."/>
            <person name="Kim S."/>
            <person name="Choi T."/>
            <person name="Kim D."/>
            <person name="Ryu S."/>
            <person name="Kim W."/>
        </authorList>
    </citation>
    <scope>NUCLEOTIDE SEQUENCE [LARGE SCALE GENOMIC DNA]</scope>
    <source>
        <tissue evidence="2">Muscle</tissue>
    </source>
</reference>
<proteinExistence type="predicted"/>
<feature type="chain" id="PRO_5022786632" description="Secreted protein" evidence="1">
    <location>
        <begin position="27"/>
        <end position="101"/>
    </location>
</feature>
<gene>
    <name evidence="2" type="ORF">E2C01_001790</name>
</gene>
<sequence length="101" mass="10922">MSKGRGKVVVVVVVLGSARLASHSTARIEADGSEAGLADMFLFSTGSQTQKCWQLRENIKPEERKVGVNVDEAWWSLCRSEGAAAGSLIQERSEANLMQPC</sequence>
<organism evidence="2 3">
    <name type="scientific">Portunus trituberculatus</name>
    <name type="common">Swimming crab</name>
    <name type="synonym">Neptunus trituberculatus</name>
    <dbReference type="NCBI Taxonomy" id="210409"/>
    <lineage>
        <taxon>Eukaryota</taxon>
        <taxon>Metazoa</taxon>
        <taxon>Ecdysozoa</taxon>
        <taxon>Arthropoda</taxon>
        <taxon>Crustacea</taxon>
        <taxon>Multicrustacea</taxon>
        <taxon>Malacostraca</taxon>
        <taxon>Eumalacostraca</taxon>
        <taxon>Eucarida</taxon>
        <taxon>Decapoda</taxon>
        <taxon>Pleocyemata</taxon>
        <taxon>Brachyura</taxon>
        <taxon>Eubrachyura</taxon>
        <taxon>Portunoidea</taxon>
        <taxon>Portunidae</taxon>
        <taxon>Portuninae</taxon>
        <taxon>Portunus</taxon>
    </lineage>
</organism>
<dbReference type="Proteomes" id="UP000324222">
    <property type="component" value="Unassembled WGS sequence"/>
</dbReference>
<accession>A0A5B7CI57</accession>